<dbReference type="AlphaFoldDB" id="A0A6G8PYU1"/>
<dbReference type="EMBL" id="CP045121">
    <property type="protein sequence ID" value="QIN79345.1"/>
    <property type="molecule type" value="Genomic_DNA"/>
</dbReference>
<keyword evidence="3" id="KW-1003">Cell membrane</keyword>
<keyword evidence="9" id="KW-1185">Reference proteome</keyword>
<comment type="similarity">
    <text evidence="2">Belongs to the CPA3 antiporters (TC 2.A.63) subunit E family.</text>
</comment>
<dbReference type="Proteomes" id="UP000502706">
    <property type="component" value="Chromosome"/>
</dbReference>
<keyword evidence="6 7" id="KW-0472">Membrane</keyword>
<protein>
    <submittedName>
        <fullName evidence="8">Cation transporter</fullName>
    </submittedName>
</protein>
<accession>A0A6G8PYU1</accession>
<feature type="transmembrane region" description="Helical" evidence="7">
    <location>
        <begin position="57"/>
        <end position="79"/>
    </location>
</feature>
<dbReference type="KEGG" id="rmar:GBA65_13415"/>
<dbReference type="GO" id="GO:0005886">
    <property type="term" value="C:plasma membrane"/>
    <property type="evidence" value="ECO:0007669"/>
    <property type="project" value="UniProtKB-SubCell"/>
</dbReference>
<evidence type="ECO:0000313" key="9">
    <source>
        <dbReference type="Proteomes" id="UP000502706"/>
    </source>
</evidence>
<evidence type="ECO:0000256" key="2">
    <source>
        <dbReference type="ARBA" id="ARBA00006228"/>
    </source>
</evidence>
<evidence type="ECO:0000256" key="6">
    <source>
        <dbReference type="ARBA" id="ARBA00023136"/>
    </source>
</evidence>
<evidence type="ECO:0000256" key="5">
    <source>
        <dbReference type="ARBA" id="ARBA00022989"/>
    </source>
</evidence>
<dbReference type="Pfam" id="PF01899">
    <property type="entry name" value="MNHE"/>
    <property type="match status" value="1"/>
</dbReference>
<dbReference type="InterPro" id="IPR002758">
    <property type="entry name" value="Cation_antiport_E"/>
</dbReference>
<comment type="subcellular location">
    <subcellularLocation>
        <location evidence="1">Cell membrane</location>
        <topology evidence="1">Multi-pass membrane protein</topology>
    </subcellularLocation>
</comment>
<evidence type="ECO:0000256" key="4">
    <source>
        <dbReference type="ARBA" id="ARBA00022692"/>
    </source>
</evidence>
<evidence type="ECO:0000256" key="7">
    <source>
        <dbReference type="SAM" id="Phobius"/>
    </source>
</evidence>
<dbReference type="RefSeq" id="WP_166397008.1">
    <property type="nucleotide sequence ID" value="NZ_CP045121.1"/>
</dbReference>
<organism evidence="8 9">
    <name type="scientific">Rubrobacter marinus</name>
    <dbReference type="NCBI Taxonomy" id="2653852"/>
    <lineage>
        <taxon>Bacteria</taxon>
        <taxon>Bacillati</taxon>
        <taxon>Actinomycetota</taxon>
        <taxon>Rubrobacteria</taxon>
        <taxon>Rubrobacterales</taxon>
        <taxon>Rubrobacteraceae</taxon>
        <taxon>Rubrobacter</taxon>
    </lineage>
</organism>
<dbReference type="PANTHER" id="PTHR34584:SF1">
    <property type="entry name" value="NA(+)_H(+) ANTIPORTER SUBUNIT E1"/>
    <property type="match status" value="1"/>
</dbReference>
<proteinExistence type="inferred from homology"/>
<name>A0A6G8PYU1_9ACTN</name>
<dbReference type="GO" id="GO:0008324">
    <property type="term" value="F:monoatomic cation transmembrane transporter activity"/>
    <property type="evidence" value="ECO:0007669"/>
    <property type="project" value="InterPro"/>
</dbReference>
<evidence type="ECO:0000256" key="1">
    <source>
        <dbReference type="ARBA" id="ARBA00004651"/>
    </source>
</evidence>
<evidence type="ECO:0000256" key="3">
    <source>
        <dbReference type="ARBA" id="ARBA00022475"/>
    </source>
</evidence>
<keyword evidence="5 7" id="KW-1133">Transmembrane helix</keyword>
<dbReference type="PANTHER" id="PTHR34584">
    <property type="entry name" value="NA(+)/H(+) ANTIPORTER SUBUNIT E1"/>
    <property type="match status" value="1"/>
</dbReference>
<keyword evidence="4 7" id="KW-0812">Transmembrane</keyword>
<reference evidence="8 9" key="1">
    <citation type="submission" date="2019-10" db="EMBL/GenBank/DDBJ databases">
        <title>Rubrobacter sp nov SCSIO 52915 isolated from a deep-sea sediment in the South China Sea.</title>
        <authorList>
            <person name="Chen R.W."/>
        </authorList>
    </citation>
    <scope>NUCLEOTIDE SEQUENCE [LARGE SCALE GENOMIC DNA]</scope>
    <source>
        <strain evidence="8 9">SCSIO 52915</strain>
    </source>
</reference>
<gene>
    <name evidence="8" type="ORF">GBA65_13415</name>
</gene>
<evidence type="ECO:0000313" key="8">
    <source>
        <dbReference type="EMBL" id="QIN79345.1"/>
    </source>
</evidence>
<sequence>MKRALFSLVLLTVVYALVLASFHPWDLAFGAVLSGVLLFSFRRFVFDGRPAPLPGLAGRMLAFWPFALAVVGDTIAGTWRVTKVTLGRTPLEKSGIVAVPIGDRTPVGVAVSALVATISPGEFLVEIDWDEGVMLVHTIDASDPEGVRRSHENFYTKYQRKVFP</sequence>